<evidence type="ECO:0008006" key="3">
    <source>
        <dbReference type="Google" id="ProtNLM"/>
    </source>
</evidence>
<evidence type="ECO:0000313" key="2">
    <source>
        <dbReference type="Proteomes" id="UP001596287"/>
    </source>
</evidence>
<sequence>MTKKFLFLISVLLLTSCKRNNSSEITNLYVQFLPKDDFIVDISIDINENYLLYESGVGFVAPIGWKEKKTCGVEILKLQPNETKRLLTLYKAIDFQTNKDSILGMKTSIESISGNKMKQNRQFGSWSVSEKKFLKEILILLQQKGSDCLKDKTTDLDVF</sequence>
<reference evidence="2" key="1">
    <citation type="journal article" date="2019" name="Int. J. Syst. Evol. Microbiol.">
        <title>The Global Catalogue of Microorganisms (GCM) 10K type strain sequencing project: providing services to taxonomists for standard genome sequencing and annotation.</title>
        <authorList>
            <consortium name="The Broad Institute Genomics Platform"/>
            <consortium name="The Broad Institute Genome Sequencing Center for Infectious Disease"/>
            <person name="Wu L."/>
            <person name="Ma J."/>
        </authorList>
    </citation>
    <scope>NUCLEOTIDE SEQUENCE [LARGE SCALE GENOMIC DNA]</scope>
    <source>
        <strain evidence="2">CCUG 49679</strain>
    </source>
</reference>
<dbReference type="RefSeq" id="WP_379791037.1">
    <property type="nucleotide sequence ID" value="NZ_JBHSQB010000005.1"/>
</dbReference>
<protein>
    <recommendedName>
        <fullName evidence="3">Lipoprotein</fullName>
    </recommendedName>
</protein>
<dbReference type="Proteomes" id="UP001596287">
    <property type="component" value="Unassembled WGS sequence"/>
</dbReference>
<name>A0ABW1PM07_9FLAO</name>
<keyword evidence="2" id="KW-1185">Reference proteome</keyword>
<dbReference type="EMBL" id="JBHSQB010000005">
    <property type="protein sequence ID" value="MFC6096166.1"/>
    <property type="molecule type" value="Genomic_DNA"/>
</dbReference>
<dbReference type="PROSITE" id="PS51257">
    <property type="entry name" value="PROKAR_LIPOPROTEIN"/>
    <property type="match status" value="1"/>
</dbReference>
<gene>
    <name evidence="1" type="ORF">ACFPVY_05865</name>
</gene>
<evidence type="ECO:0000313" key="1">
    <source>
        <dbReference type="EMBL" id="MFC6096166.1"/>
    </source>
</evidence>
<organism evidence="1 2">
    <name type="scientific">Flavobacterium qiangtangense</name>
    <dbReference type="NCBI Taxonomy" id="1442595"/>
    <lineage>
        <taxon>Bacteria</taxon>
        <taxon>Pseudomonadati</taxon>
        <taxon>Bacteroidota</taxon>
        <taxon>Flavobacteriia</taxon>
        <taxon>Flavobacteriales</taxon>
        <taxon>Flavobacteriaceae</taxon>
        <taxon>Flavobacterium</taxon>
    </lineage>
</organism>
<proteinExistence type="predicted"/>
<comment type="caution">
    <text evidence="1">The sequence shown here is derived from an EMBL/GenBank/DDBJ whole genome shotgun (WGS) entry which is preliminary data.</text>
</comment>
<accession>A0ABW1PM07</accession>